<evidence type="ECO:0000256" key="1">
    <source>
        <dbReference type="ARBA" id="ARBA00004651"/>
    </source>
</evidence>
<evidence type="ECO:0000256" key="9">
    <source>
        <dbReference type="SAM" id="Phobius"/>
    </source>
</evidence>
<evidence type="ECO:0000256" key="3">
    <source>
        <dbReference type="ARBA" id="ARBA00022448"/>
    </source>
</evidence>
<protein>
    <submittedName>
        <fullName evidence="12">Manganese transport system membrane protein MntB</fullName>
    </submittedName>
</protein>
<keyword evidence="13" id="KW-1185">Reference proteome</keyword>
<dbReference type="Gene3D" id="1.10.10.10">
    <property type="entry name" value="Winged helix-like DNA-binding domain superfamily/Winged helix DNA-binding domain"/>
    <property type="match status" value="1"/>
</dbReference>
<evidence type="ECO:0000259" key="11">
    <source>
        <dbReference type="Pfam" id="PF02742"/>
    </source>
</evidence>
<gene>
    <name evidence="12" type="primary">mntB_2</name>
    <name evidence="12" type="ORF">KOR42_25670</name>
</gene>
<dbReference type="PANTHER" id="PTHR30477:SF3">
    <property type="entry name" value="METAL TRANSPORT SYSTEM MEMBRANE PROTEIN CT_069-RELATED"/>
    <property type="match status" value="1"/>
</dbReference>
<dbReference type="PROSITE" id="PS51257">
    <property type="entry name" value="PROKAR_LIPOPROTEIN"/>
    <property type="match status" value="1"/>
</dbReference>
<evidence type="ECO:0000256" key="8">
    <source>
        <dbReference type="RuleBase" id="RU003943"/>
    </source>
</evidence>
<organism evidence="12 13">
    <name type="scientific">Thalassoglobus neptunius</name>
    <dbReference type="NCBI Taxonomy" id="1938619"/>
    <lineage>
        <taxon>Bacteria</taxon>
        <taxon>Pseudomonadati</taxon>
        <taxon>Planctomycetota</taxon>
        <taxon>Planctomycetia</taxon>
        <taxon>Planctomycetales</taxon>
        <taxon>Planctomycetaceae</taxon>
        <taxon>Thalassoglobus</taxon>
    </lineage>
</organism>
<comment type="similarity">
    <text evidence="2 8">Belongs to the ABC-3 integral membrane protein family.</text>
</comment>
<dbReference type="GO" id="GO:0046983">
    <property type="term" value="F:protein dimerization activity"/>
    <property type="evidence" value="ECO:0007669"/>
    <property type="project" value="InterPro"/>
</dbReference>
<dbReference type="InterPro" id="IPR036388">
    <property type="entry name" value="WH-like_DNA-bd_sf"/>
</dbReference>
<keyword evidence="10" id="KW-0732">Signal</keyword>
<keyword evidence="3 8" id="KW-0813">Transport</keyword>
<evidence type="ECO:0000313" key="12">
    <source>
        <dbReference type="EMBL" id="TWT55756.1"/>
    </source>
</evidence>
<dbReference type="SUPFAM" id="SSF81345">
    <property type="entry name" value="ABC transporter involved in vitamin B12 uptake, BtuC"/>
    <property type="match status" value="1"/>
</dbReference>
<feature type="transmembrane region" description="Helical" evidence="9">
    <location>
        <begin position="62"/>
        <end position="83"/>
    </location>
</feature>
<comment type="subcellular location">
    <subcellularLocation>
        <location evidence="1 8">Cell membrane</location>
        <topology evidence="1 8">Multi-pass membrane protein</topology>
    </subcellularLocation>
</comment>
<feature type="transmembrane region" description="Helical" evidence="9">
    <location>
        <begin position="282"/>
        <end position="304"/>
    </location>
</feature>
<accession>A0A5C5WYI9</accession>
<name>A0A5C5WYI9_9PLAN</name>
<dbReference type="AlphaFoldDB" id="A0A5C5WYI9"/>
<dbReference type="GO" id="GO:0043190">
    <property type="term" value="C:ATP-binding cassette (ABC) transporter complex"/>
    <property type="evidence" value="ECO:0007669"/>
    <property type="project" value="InterPro"/>
</dbReference>
<dbReference type="CDD" id="cd06550">
    <property type="entry name" value="TM_ABC_iron-siderophores_like"/>
    <property type="match status" value="1"/>
</dbReference>
<keyword evidence="5 8" id="KW-0812">Transmembrane</keyword>
<feature type="transmembrane region" description="Helical" evidence="9">
    <location>
        <begin position="310"/>
        <end position="329"/>
    </location>
</feature>
<keyword evidence="7 9" id="KW-0472">Membrane</keyword>
<dbReference type="InterPro" id="IPR022689">
    <property type="entry name" value="Iron_dep_repressor"/>
</dbReference>
<feature type="transmembrane region" description="Helical" evidence="9">
    <location>
        <begin position="95"/>
        <end position="113"/>
    </location>
</feature>
<evidence type="ECO:0000256" key="10">
    <source>
        <dbReference type="SAM" id="SignalP"/>
    </source>
</evidence>
<dbReference type="GO" id="GO:0046914">
    <property type="term" value="F:transition metal ion binding"/>
    <property type="evidence" value="ECO:0007669"/>
    <property type="project" value="InterPro"/>
</dbReference>
<sequence length="490" mass="53248" precursor="true">MIRFRQIALIFMATTWMAGCVSLDASDEVPSTGNSLANQSISWPTWEQVRRVVLLQDYNTRVVVFGTTLLGCAAGIVGSFTLLRRRALMGDALSHATLPGICIAFLLATKMGYDGKSLSVLLLGATVSGILGMLTILWIRKTTQLKDDAALGAVLSVFFGAGVALLGIVQQVSGGHSAGLEAFIYGKTASMNVADAKTITMAAFGSIGLCLVFFKELKLLCFDEKFAGSRGFPVMFLDILLMMTVVVVTIVGLQAVGLVLMIALLVIPAAAARFWSDEMSNMAWISAGLGMVSGMLGAEFSAVFSRLPSGAMIVLICTAFFAISLIFGSKHGLLIRGLRRVRLNRRIDREHLLRAVYEKLESGQGEVGKGVSFNELMKKRSWSERRLRGSIRREQNAGLVSFEDQYVTLKAPGIAEASRLTRQHRLWELYLITHAEIAPSRVDREADMIEHVLDPDMIAELELLLDRAGQDVPASPHELTDSSVKAGVED</sequence>
<evidence type="ECO:0000256" key="2">
    <source>
        <dbReference type="ARBA" id="ARBA00008034"/>
    </source>
</evidence>
<dbReference type="Proteomes" id="UP000317243">
    <property type="component" value="Unassembled WGS sequence"/>
</dbReference>
<dbReference type="Pfam" id="PF00950">
    <property type="entry name" value="ABC-3"/>
    <property type="match status" value="1"/>
</dbReference>
<dbReference type="GO" id="GO:0055085">
    <property type="term" value="P:transmembrane transport"/>
    <property type="evidence" value="ECO:0007669"/>
    <property type="project" value="InterPro"/>
</dbReference>
<dbReference type="GO" id="GO:0003700">
    <property type="term" value="F:DNA-binding transcription factor activity"/>
    <property type="evidence" value="ECO:0007669"/>
    <property type="project" value="InterPro"/>
</dbReference>
<dbReference type="SUPFAM" id="SSF47979">
    <property type="entry name" value="Iron-dependent repressor protein, dimerization domain"/>
    <property type="match status" value="1"/>
</dbReference>
<feature type="chain" id="PRO_5022760230" evidence="10">
    <location>
        <begin position="19"/>
        <end position="490"/>
    </location>
</feature>
<evidence type="ECO:0000256" key="5">
    <source>
        <dbReference type="ARBA" id="ARBA00022692"/>
    </source>
</evidence>
<dbReference type="InterPro" id="IPR001626">
    <property type="entry name" value="ABC_TroCD"/>
</dbReference>
<evidence type="ECO:0000256" key="4">
    <source>
        <dbReference type="ARBA" id="ARBA00022475"/>
    </source>
</evidence>
<feature type="transmembrane region" description="Helical" evidence="9">
    <location>
        <begin position="119"/>
        <end position="139"/>
    </location>
</feature>
<dbReference type="Pfam" id="PF02742">
    <property type="entry name" value="Fe_dep_repr_C"/>
    <property type="match status" value="1"/>
</dbReference>
<dbReference type="Gene3D" id="1.10.3470.10">
    <property type="entry name" value="ABC transporter involved in vitamin B12 uptake, BtuC"/>
    <property type="match status" value="1"/>
</dbReference>
<evidence type="ECO:0000313" key="13">
    <source>
        <dbReference type="Proteomes" id="UP000317243"/>
    </source>
</evidence>
<proteinExistence type="inferred from homology"/>
<feature type="signal peptide" evidence="10">
    <location>
        <begin position="1"/>
        <end position="18"/>
    </location>
</feature>
<dbReference type="SMART" id="SM00529">
    <property type="entry name" value="HTH_DTXR"/>
    <property type="match status" value="1"/>
</dbReference>
<keyword evidence="6 9" id="KW-1133">Transmembrane helix</keyword>
<evidence type="ECO:0000256" key="7">
    <source>
        <dbReference type="ARBA" id="ARBA00023136"/>
    </source>
</evidence>
<dbReference type="PANTHER" id="PTHR30477">
    <property type="entry name" value="ABC-TRANSPORTER METAL-BINDING PROTEIN"/>
    <property type="match status" value="1"/>
</dbReference>
<keyword evidence="4" id="KW-1003">Cell membrane</keyword>
<comment type="caution">
    <text evidence="12">The sequence shown here is derived from an EMBL/GenBank/DDBJ whole genome shotgun (WGS) entry which is preliminary data.</text>
</comment>
<feature type="transmembrane region" description="Helical" evidence="9">
    <location>
        <begin position="193"/>
        <end position="214"/>
    </location>
</feature>
<dbReference type="InterPro" id="IPR001367">
    <property type="entry name" value="Fe_dep_repressor"/>
</dbReference>
<evidence type="ECO:0000256" key="6">
    <source>
        <dbReference type="ARBA" id="ARBA00022989"/>
    </source>
</evidence>
<dbReference type="RefSeq" id="WP_231740890.1">
    <property type="nucleotide sequence ID" value="NZ_SIHI01000002.1"/>
</dbReference>
<feature type="domain" description="Iron dependent repressor metal binding and dimerisation" evidence="11">
    <location>
        <begin position="413"/>
        <end position="470"/>
    </location>
</feature>
<dbReference type="EMBL" id="SIHI01000002">
    <property type="protein sequence ID" value="TWT55756.1"/>
    <property type="molecule type" value="Genomic_DNA"/>
</dbReference>
<reference evidence="12 13" key="1">
    <citation type="submission" date="2019-02" db="EMBL/GenBank/DDBJ databases">
        <title>Deep-cultivation of Planctomycetes and their phenomic and genomic characterization uncovers novel biology.</title>
        <authorList>
            <person name="Wiegand S."/>
            <person name="Jogler M."/>
            <person name="Boedeker C."/>
            <person name="Pinto D."/>
            <person name="Vollmers J."/>
            <person name="Rivas-Marin E."/>
            <person name="Kohn T."/>
            <person name="Peeters S.H."/>
            <person name="Heuer A."/>
            <person name="Rast P."/>
            <person name="Oberbeckmann S."/>
            <person name="Bunk B."/>
            <person name="Jeske O."/>
            <person name="Meyerdierks A."/>
            <person name="Storesund J.E."/>
            <person name="Kallscheuer N."/>
            <person name="Luecker S."/>
            <person name="Lage O.M."/>
            <person name="Pohl T."/>
            <person name="Merkel B.J."/>
            <person name="Hornburger P."/>
            <person name="Mueller R.-W."/>
            <person name="Bruemmer F."/>
            <person name="Labrenz M."/>
            <person name="Spormann A.M."/>
            <person name="Op Den Camp H."/>
            <person name="Overmann J."/>
            <person name="Amann R."/>
            <person name="Jetten M.S.M."/>
            <person name="Mascher T."/>
            <person name="Medema M.H."/>
            <person name="Devos D.P."/>
            <person name="Kaster A.-K."/>
            <person name="Ovreas L."/>
            <person name="Rohde M."/>
            <person name="Galperin M.Y."/>
            <person name="Jogler C."/>
        </authorList>
    </citation>
    <scope>NUCLEOTIDE SEQUENCE [LARGE SCALE GENOMIC DNA]</scope>
    <source>
        <strain evidence="12 13">KOR42</strain>
    </source>
</reference>
<dbReference type="InterPro" id="IPR036421">
    <property type="entry name" value="Fe_dep_repressor_sf"/>
</dbReference>
<dbReference type="GO" id="GO:0010043">
    <property type="term" value="P:response to zinc ion"/>
    <property type="evidence" value="ECO:0007669"/>
    <property type="project" value="TreeGrafter"/>
</dbReference>
<dbReference type="InterPro" id="IPR037294">
    <property type="entry name" value="ABC_BtuC-like"/>
</dbReference>
<feature type="transmembrane region" description="Helical" evidence="9">
    <location>
        <begin position="151"/>
        <end position="173"/>
    </location>
</feature>